<feature type="non-terminal residue" evidence="1">
    <location>
        <position position="56"/>
    </location>
</feature>
<name>A0A1T4QGT6_9SPIR</name>
<protein>
    <recommendedName>
        <fullName evidence="3">Homeodomain-like domain-containing protein</fullName>
    </recommendedName>
</protein>
<dbReference type="EMBL" id="FUXC01000014">
    <property type="protein sequence ID" value="SKA02914.1"/>
    <property type="molecule type" value="Genomic_DNA"/>
</dbReference>
<sequence length="56" mass="6350">MAKINPKLILELIESGMSRRQICSSRHVSPHTVSEVKQIAEKNNITTKDIKNMSED</sequence>
<dbReference type="Proteomes" id="UP000190395">
    <property type="component" value="Unassembled WGS sequence"/>
</dbReference>
<evidence type="ECO:0008006" key="3">
    <source>
        <dbReference type="Google" id="ProtNLM"/>
    </source>
</evidence>
<keyword evidence="2" id="KW-1185">Reference proteome</keyword>
<evidence type="ECO:0000313" key="1">
    <source>
        <dbReference type="EMBL" id="SKA02914.1"/>
    </source>
</evidence>
<evidence type="ECO:0000313" key="2">
    <source>
        <dbReference type="Proteomes" id="UP000190395"/>
    </source>
</evidence>
<dbReference type="AlphaFoldDB" id="A0A1T4QGT6"/>
<accession>A0A1T4QGT6</accession>
<gene>
    <name evidence="1" type="ORF">SAMN02745152_01973</name>
</gene>
<organism evidence="1 2">
    <name type="scientific">Treponema berlinense</name>
    <dbReference type="NCBI Taxonomy" id="225004"/>
    <lineage>
        <taxon>Bacteria</taxon>
        <taxon>Pseudomonadati</taxon>
        <taxon>Spirochaetota</taxon>
        <taxon>Spirochaetia</taxon>
        <taxon>Spirochaetales</taxon>
        <taxon>Treponemataceae</taxon>
        <taxon>Treponema</taxon>
    </lineage>
</organism>
<proteinExistence type="predicted"/>
<reference evidence="1 2" key="1">
    <citation type="submission" date="2017-02" db="EMBL/GenBank/DDBJ databases">
        <authorList>
            <person name="Peterson S.W."/>
        </authorList>
    </citation>
    <scope>NUCLEOTIDE SEQUENCE [LARGE SCALE GENOMIC DNA]</scope>
    <source>
        <strain evidence="1 2">ATCC BAA-909</strain>
    </source>
</reference>